<dbReference type="Proteomes" id="UP000216857">
    <property type="component" value="Unassembled WGS sequence"/>
</dbReference>
<dbReference type="EMBL" id="NEVJ01000002">
    <property type="protein sequence ID" value="OZI23733.1"/>
    <property type="molecule type" value="Genomic_DNA"/>
</dbReference>
<organism evidence="1 2">
    <name type="scientific">Bordetella genomosp. 9</name>
    <dbReference type="NCBI Taxonomy" id="1416803"/>
    <lineage>
        <taxon>Bacteria</taxon>
        <taxon>Pseudomonadati</taxon>
        <taxon>Pseudomonadota</taxon>
        <taxon>Betaproteobacteria</taxon>
        <taxon>Burkholderiales</taxon>
        <taxon>Alcaligenaceae</taxon>
        <taxon>Bordetella</taxon>
    </lineage>
</organism>
<dbReference type="OrthoDB" id="8685853at2"/>
<evidence type="ECO:0000313" key="2">
    <source>
        <dbReference type="Proteomes" id="UP000216857"/>
    </source>
</evidence>
<evidence type="ECO:0000313" key="1">
    <source>
        <dbReference type="EMBL" id="OZI23733.1"/>
    </source>
</evidence>
<gene>
    <name evidence="1" type="ORF">CAL26_09895</name>
</gene>
<keyword evidence="2" id="KW-1185">Reference proteome</keyword>
<sequence length="79" mass="8876">MSNNPMAVVHEARRANLRLLAAKYDGPHNLADKLRYSRSFLSQLIGKNPSRDIGERTARAIETKLSLPMGWLDTARVSQ</sequence>
<comment type="caution">
    <text evidence="1">The sequence shown here is derived from an EMBL/GenBank/DDBJ whole genome shotgun (WGS) entry which is preliminary data.</text>
</comment>
<reference evidence="1" key="1">
    <citation type="submission" date="2017-05" db="EMBL/GenBank/DDBJ databases">
        <title>Complete and WGS of Bordetella genogroups.</title>
        <authorList>
            <person name="Spilker T."/>
            <person name="Lipuma J."/>
        </authorList>
    </citation>
    <scope>NUCLEOTIDE SEQUENCE</scope>
    <source>
        <strain evidence="1">AU21707</strain>
    </source>
</reference>
<name>A0A261RHD8_9BORD</name>
<accession>A0A261RHD8</accession>
<proteinExistence type="predicted"/>
<evidence type="ECO:0008006" key="3">
    <source>
        <dbReference type="Google" id="ProtNLM"/>
    </source>
</evidence>
<protein>
    <recommendedName>
        <fullName evidence="3">HTH cro/C1-type domain-containing protein</fullName>
    </recommendedName>
</protein>
<dbReference type="RefSeq" id="WP_094846694.1">
    <property type="nucleotide sequence ID" value="NZ_NEVJ01000002.1"/>
</dbReference>
<dbReference type="AlphaFoldDB" id="A0A261RHD8"/>